<keyword evidence="2" id="KW-1185">Reference proteome</keyword>
<evidence type="ECO:0000313" key="1">
    <source>
        <dbReference type="EMBL" id="ACP26350.1"/>
    </source>
</evidence>
<accession>C3MH64</accession>
<dbReference type="STRING" id="394.NGR_c25930"/>
<sequence>MRNRTEDHAVRLRHALHHGVRERGAPFGKGLEADVLQFEVEAQSDFGIGGLQNLQGRGSDFRSDPVTRQHEKLQRHVFPHLLRRDQRTHEIVRRHCAGAAKTTIRMESSRPILVFFSSKIPNTGGIGILQAEKTKIAW</sequence>
<dbReference type="Proteomes" id="UP000001054">
    <property type="component" value="Chromosome"/>
</dbReference>
<gene>
    <name evidence="1" type="ordered locus">NGR_c25930</name>
</gene>
<dbReference type="HOGENOM" id="CLU_1853618_0_0_5"/>
<proteinExistence type="predicted"/>
<dbReference type="EMBL" id="CP001389">
    <property type="protein sequence ID" value="ACP26350.1"/>
    <property type="molecule type" value="Genomic_DNA"/>
</dbReference>
<dbReference type="AlphaFoldDB" id="C3MH64"/>
<protein>
    <submittedName>
        <fullName evidence="1">Uncharacterized protein</fullName>
    </submittedName>
</protein>
<name>C3MH64_SINFN</name>
<evidence type="ECO:0000313" key="2">
    <source>
        <dbReference type="Proteomes" id="UP000001054"/>
    </source>
</evidence>
<organism evidence="1 2">
    <name type="scientific">Sinorhizobium fredii (strain NBRC 101917 / NGR234)</name>
    <dbReference type="NCBI Taxonomy" id="394"/>
    <lineage>
        <taxon>Bacteria</taxon>
        <taxon>Pseudomonadati</taxon>
        <taxon>Pseudomonadota</taxon>
        <taxon>Alphaproteobacteria</taxon>
        <taxon>Hyphomicrobiales</taxon>
        <taxon>Rhizobiaceae</taxon>
        <taxon>Sinorhizobium/Ensifer group</taxon>
        <taxon>Sinorhizobium</taxon>
    </lineage>
</organism>
<dbReference type="KEGG" id="rhi:NGR_c25930"/>
<reference evidence="1 2" key="1">
    <citation type="journal article" date="2009" name="Appl. Environ. Microbiol.">
        <title>Rhizobium sp. strain NGR234 possesses a remarkable number of secretion systems.</title>
        <authorList>
            <person name="Schmeisser C."/>
            <person name="Liesegang H."/>
            <person name="Krysciak D."/>
            <person name="Bakkou N."/>
            <person name="Le Quere A."/>
            <person name="Wollherr A."/>
            <person name="Heinemeyer I."/>
            <person name="Morgenstern B."/>
            <person name="Pommerening-Roeser A."/>
            <person name="Flores M."/>
            <person name="Palacios R."/>
            <person name="Brenner S."/>
            <person name="Gottschalk G."/>
            <person name="Schmitz R.A."/>
            <person name="Broughton W.J."/>
            <person name="Perret X."/>
            <person name="Strittmatter A.W."/>
            <person name="Streit W.R."/>
        </authorList>
    </citation>
    <scope>NUCLEOTIDE SEQUENCE [LARGE SCALE GENOMIC DNA]</scope>
    <source>
        <strain evidence="2">NBRC 101917 / NGR234</strain>
    </source>
</reference>